<dbReference type="CDD" id="cd00093">
    <property type="entry name" value="HTH_XRE"/>
    <property type="match status" value="1"/>
</dbReference>
<evidence type="ECO:0000313" key="4">
    <source>
        <dbReference type="Proteomes" id="UP000077177"/>
    </source>
</evidence>
<evidence type="ECO:0000259" key="2">
    <source>
        <dbReference type="PROSITE" id="PS50943"/>
    </source>
</evidence>
<keyword evidence="4" id="KW-1185">Reference proteome</keyword>
<dbReference type="OrthoDB" id="9794834at2"/>
<dbReference type="Pfam" id="PF06114">
    <property type="entry name" value="Peptidase_M78"/>
    <property type="match status" value="1"/>
</dbReference>
<dbReference type="Gene3D" id="1.10.10.2910">
    <property type="match status" value="1"/>
</dbReference>
<dbReference type="Pfam" id="PF01381">
    <property type="entry name" value="HTH_3"/>
    <property type="match status" value="1"/>
</dbReference>
<dbReference type="SUPFAM" id="SSF47413">
    <property type="entry name" value="lambda repressor-like DNA-binding domains"/>
    <property type="match status" value="1"/>
</dbReference>
<accession>A0A172TV18</accession>
<dbReference type="RefSeq" id="WP_066403766.1">
    <property type="nucleotide sequence ID" value="NZ_CP011390.1"/>
</dbReference>
<name>A0A172TV18_9BACT</name>
<dbReference type="GO" id="GO:0003677">
    <property type="term" value="F:DNA binding"/>
    <property type="evidence" value="ECO:0007669"/>
    <property type="project" value="InterPro"/>
</dbReference>
<dbReference type="SMART" id="SM00530">
    <property type="entry name" value="HTH_XRE"/>
    <property type="match status" value="1"/>
</dbReference>
<dbReference type="Gene3D" id="1.10.260.40">
    <property type="entry name" value="lambda repressor-like DNA-binding domains"/>
    <property type="match status" value="1"/>
</dbReference>
<dbReference type="InterPro" id="IPR001387">
    <property type="entry name" value="Cro/C1-type_HTH"/>
</dbReference>
<evidence type="ECO:0000256" key="1">
    <source>
        <dbReference type="ARBA" id="ARBA00007227"/>
    </source>
</evidence>
<dbReference type="PROSITE" id="PS50943">
    <property type="entry name" value="HTH_CROC1"/>
    <property type="match status" value="1"/>
</dbReference>
<dbReference type="PANTHER" id="PTHR43236">
    <property type="entry name" value="ANTITOXIN HIGA1"/>
    <property type="match status" value="1"/>
</dbReference>
<dbReference type="AlphaFoldDB" id="A0A172TV18"/>
<dbReference type="InterPro" id="IPR010359">
    <property type="entry name" value="IrrE_HExxH"/>
</dbReference>
<reference evidence="4" key="1">
    <citation type="submission" date="2015-01" db="EMBL/GenBank/DDBJ databases">
        <title>Flavisolibacter sp./LCS9/ whole genome sequencing.</title>
        <authorList>
            <person name="Kim M.K."/>
            <person name="Srinivasan S."/>
            <person name="Lee J.-J."/>
        </authorList>
    </citation>
    <scope>NUCLEOTIDE SEQUENCE [LARGE SCALE GENOMIC DNA]</scope>
    <source>
        <strain evidence="4">LCS9</strain>
    </source>
</reference>
<dbReference type="InterPro" id="IPR052345">
    <property type="entry name" value="Rad_response_metalloprotease"/>
</dbReference>
<proteinExistence type="inferred from homology"/>
<reference evidence="3 4" key="2">
    <citation type="journal article" date="2016" name="Int. J. Syst. Evol. Microbiol.">
        <title>Flavisolibacter tropicus sp. nov., isolated from tropical soil.</title>
        <authorList>
            <person name="Lee J.J."/>
            <person name="Kang M.S."/>
            <person name="Kim G.S."/>
            <person name="Lee C.S."/>
            <person name="Lim S."/>
            <person name="Lee J."/>
            <person name="Roh S.H."/>
            <person name="Kang H."/>
            <person name="Ha J.M."/>
            <person name="Bae S."/>
            <person name="Jung H.Y."/>
            <person name="Kim M.K."/>
        </authorList>
    </citation>
    <scope>NUCLEOTIDE SEQUENCE [LARGE SCALE GENOMIC DNA]</scope>
    <source>
        <strain evidence="3 4">LCS9</strain>
    </source>
</reference>
<sequence length="349" mass="39948">MTVGLSERIKAARLRAGLSMEDLAKLLNLSKQSVYKFEKDQLTPNPEVLHNIALYLNIPINELFSKEKRLEQVSFRSGVEEAMIKLSSIEDEVIEEMELTTELEALTKDTIVFDNPLKHWQIKDLSDVERAAAEVRLQWQLGFAPISNIVGVLENKGICVVEKNSQYDYEGFSAFYQGKPIIVLNTKTQEITRKRFTALHELGHILLGSIVVESLKDNIEQICDTFAGALLLPEQVLKQFWKGRTKFLMQDFISLKETFGISIQAIWRRAVHLKLLSWESLHKWKEAYQAQPNYGNYMGSESPRRLELLMLKCLANGKITYDQGIEKVKGLKNNLDKTLLVNLKYSLSI</sequence>
<evidence type="ECO:0000313" key="3">
    <source>
        <dbReference type="EMBL" id="ANE50623.1"/>
    </source>
</evidence>
<feature type="domain" description="HTH cro/C1-type" evidence="2">
    <location>
        <begin position="9"/>
        <end position="63"/>
    </location>
</feature>
<dbReference type="KEGG" id="fla:SY85_09040"/>
<dbReference type="STRING" id="1492898.SY85_09040"/>
<dbReference type="PANTHER" id="PTHR43236:SF1">
    <property type="entry name" value="BLL7220 PROTEIN"/>
    <property type="match status" value="1"/>
</dbReference>
<protein>
    <recommendedName>
        <fullName evidence="2">HTH cro/C1-type domain-containing protein</fullName>
    </recommendedName>
</protein>
<organism evidence="3 4">
    <name type="scientific">Flavisolibacter tropicus</name>
    <dbReference type="NCBI Taxonomy" id="1492898"/>
    <lineage>
        <taxon>Bacteria</taxon>
        <taxon>Pseudomonadati</taxon>
        <taxon>Bacteroidota</taxon>
        <taxon>Chitinophagia</taxon>
        <taxon>Chitinophagales</taxon>
        <taxon>Chitinophagaceae</taxon>
        <taxon>Flavisolibacter</taxon>
    </lineage>
</organism>
<dbReference type="EMBL" id="CP011390">
    <property type="protein sequence ID" value="ANE50623.1"/>
    <property type="molecule type" value="Genomic_DNA"/>
</dbReference>
<gene>
    <name evidence="3" type="ORF">SY85_09040</name>
</gene>
<dbReference type="InterPro" id="IPR010982">
    <property type="entry name" value="Lambda_DNA-bd_dom_sf"/>
</dbReference>
<comment type="similarity">
    <text evidence="1">Belongs to the short-chain fatty acyl-CoA assimilation regulator (ScfR) family.</text>
</comment>
<dbReference type="Proteomes" id="UP000077177">
    <property type="component" value="Chromosome"/>
</dbReference>